<sequence>MAEVDSVTLATINYYIREKQWRHAQSAAQEGLRKYNNDSVLRFFNGFTMVLEDRVQDGMRELESLLGKRDVNLCTYIALMYAHKICRSVDKEALIQLDEKLKSERKQAGERGLFYAGTVLYHLGKPDKAREYIDRMLKQNAESKDGLALRGWIELEAGRDSKKAVKYFDEALGQAGQKEVDALFGKAKFFEQRKNYSGAIELINQIVVSVPKMVAALVEKMKLQLSLQDWDLAIDVAQRALVIDSGCLEANRFIILQILCREGNYEEAGNLIGELLGHMERTEPKNAYLFNEYSKTFSRLSGRSPHILQQTYALQEKAVSIQNTKSEYLNELGLQMFMQGRVKDSLKCYRNAMKYDENSVAALTGVIRCQLQEDQLNDASQQLEFLNEIQQNIGKSPELCFLTAILARKKGKSPETVIDLLSEAVELHFANLRGLVLGTDYFYNFNPDFLIEIVEEYMNYAPQQPPTAKGQPIDPVLKKCSFILDPLTKNIPGSMEALFLMAKVKYLTGNIDIAQGTLKKCLDIDSTFSDGHVLMAQIYSHQGNFKLANQSLDYGLSYNFEVREHPLYHLIKARIFKKQEDYEQARNTLQAAMQLPGVKSNSQQTNKKKISISTNDRVSVFLELAEAHRHLDEQHEAAKVMQDALNEFQGTPEEIRITVANSDLALARGDVEGALAMLRNVAPDQAYFVQAREKMAEIYLNYRKDKRLYASCYRELVDKHPSPETCLLLGDAYMAIQEPEKAIEVYESALKKNPRDYGLAQKIGQALVKTHNYNKAINYYEAALKAGGQARLRFDLAELLVRIRQYDKAEKVLNQALEAENNATEFDSLISQSKYYILLSQLYAKRVNSLENQNQCIAYLQKAKDVQNRVLRRVTMEQPDSLAEQKNLAAKICKQMAENAYNERDFTKAIQIYKEALTHAENDGKLMLELAKLYLTTDNLDECQHLCMSLLKKDEETDAATIMMADVMFRKKDYEQATYHFKQLLSNRPDNFEALERLVDLMRRAGQLEDVPKFLEMAEKASSRANIEAGFNYCKGLYYWYAGDPTTALNLFNKARKDSEWGLKSMYNMIEICLNPDNETLGGEVFEAVDADPSERQDTEQFAAMKTAEKFIKELKPKQNDLKPVILHCMWLIATKKRQNVDEAVNTLSELVMEEQQSKENVEALHGMAVAFVGMKQQQKARNFLKRIAKAPWNMEDAEALERSWLLLADMHIQTGKHDLAVELLKKVIQYNASCAKAYEYLGHVMEKEQSYEDAANNYEQAWKYSHENNPNIGFKLAFNYLKSKRYVGAIDVCQKVIDKNPNYPRIKKEILEKARQNIRT</sequence>
<reference evidence="10 11" key="1">
    <citation type="submission" date="2020-08" db="EMBL/GenBank/DDBJ databases">
        <authorList>
            <person name="Hejnol A."/>
        </authorList>
    </citation>
    <scope>NUCLEOTIDE SEQUENCE [LARGE SCALE GENOMIC DNA]</scope>
</reference>
<dbReference type="FunFam" id="1.25.40.10:FF:000197">
    <property type="entry name" value="Tetratricopeptide repeat domain 21B"/>
    <property type="match status" value="1"/>
</dbReference>
<evidence type="ECO:0000259" key="6">
    <source>
        <dbReference type="Pfam" id="PF25062"/>
    </source>
</evidence>
<keyword evidence="11" id="KW-1185">Reference proteome</keyword>
<comment type="similarity">
    <text evidence="1">Belongs to the TTC21 family.</text>
</comment>
<dbReference type="Pfam" id="PF25060">
    <property type="entry name" value="ARM_TT21_2nd"/>
    <property type="match status" value="1"/>
</dbReference>
<evidence type="ECO:0000256" key="1">
    <source>
        <dbReference type="ARBA" id="ARBA00010935"/>
    </source>
</evidence>
<keyword evidence="2" id="KW-0677">Repeat</keyword>
<feature type="domain" description="Tetratricopeptide repeat protein 21A/21B fourth ARM" evidence="9">
    <location>
        <begin position="759"/>
        <end position="917"/>
    </location>
</feature>
<evidence type="ECO:0000259" key="5">
    <source>
        <dbReference type="Pfam" id="PF25060"/>
    </source>
</evidence>
<dbReference type="InterPro" id="IPR056834">
    <property type="entry name" value="ARM_TT21_C"/>
</dbReference>
<dbReference type="InterPro" id="IPR056832">
    <property type="entry name" value="ARM_TT21_2nd"/>
</dbReference>
<dbReference type="FunFam" id="1.25.40.10:FF:000377">
    <property type="entry name" value="Tetratricopeptide repeat domain 21B"/>
    <property type="match status" value="1"/>
</dbReference>
<dbReference type="SMART" id="SM00028">
    <property type="entry name" value="TPR"/>
    <property type="match status" value="17"/>
</dbReference>
<dbReference type="InterPro" id="IPR011990">
    <property type="entry name" value="TPR-like_helical_dom_sf"/>
</dbReference>
<dbReference type="Gene3D" id="1.25.40.10">
    <property type="entry name" value="Tetratricopeptide repeat domain"/>
    <property type="match status" value="6"/>
</dbReference>
<dbReference type="PANTHER" id="PTHR14699:SF0">
    <property type="entry name" value="TETRATRICOPEPTIDE REPEAT PROTEIN 21 HOMOLOG"/>
    <property type="match status" value="1"/>
</dbReference>
<dbReference type="GO" id="GO:0035721">
    <property type="term" value="P:intraciliary retrograde transport"/>
    <property type="evidence" value="ECO:0007669"/>
    <property type="project" value="TreeGrafter"/>
</dbReference>
<feature type="repeat" description="TPR" evidence="4">
    <location>
        <begin position="723"/>
        <end position="756"/>
    </location>
</feature>
<evidence type="ECO:0000256" key="2">
    <source>
        <dbReference type="ARBA" id="ARBA00022737"/>
    </source>
</evidence>
<feature type="repeat" description="TPR" evidence="4">
    <location>
        <begin position="790"/>
        <end position="823"/>
    </location>
</feature>
<feature type="domain" description="Tetratricopeptide repeat protein 21A/21B second ARM" evidence="5">
    <location>
        <begin position="272"/>
        <end position="543"/>
    </location>
</feature>
<feature type="domain" description="Tetratricopeptide repeat protein 21A/21B C-terminal ARM" evidence="7">
    <location>
        <begin position="1107"/>
        <end position="1316"/>
    </location>
</feature>
<organism evidence="10 11">
    <name type="scientific">Dimorphilus gyrociliatus</name>
    <dbReference type="NCBI Taxonomy" id="2664684"/>
    <lineage>
        <taxon>Eukaryota</taxon>
        <taxon>Metazoa</taxon>
        <taxon>Spiralia</taxon>
        <taxon>Lophotrochozoa</taxon>
        <taxon>Annelida</taxon>
        <taxon>Polychaeta</taxon>
        <taxon>Polychaeta incertae sedis</taxon>
        <taxon>Dinophilidae</taxon>
        <taxon>Dimorphilus</taxon>
    </lineage>
</organism>
<dbReference type="FunFam" id="1.25.40.10:FF:000245">
    <property type="entry name" value="Tetratricopeptide repeat domain 21B"/>
    <property type="match status" value="1"/>
</dbReference>
<dbReference type="Pfam" id="PF13176">
    <property type="entry name" value="TPR_7"/>
    <property type="match status" value="1"/>
</dbReference>
<comment type="caution">
    <text evidence="10">The sequence shown here is derived from an EMBL/GenBank/DDBJ whole genome shotgun (WGS) entry which is preliminary data.</text>
</comment>
<evidence type="ECO:0000256" key="3">
    <source>
        <dbReference type="ARBA" id="ARBA00022803"/>
    </source>
</evidence>
<gene>
    <name evidence="10" type="ORF">DGYR_LOCUS5558</name>
</gene>
<feature type="repeat" description="TPR" evidence="4">
    <location>
        <begin position="958"/>
        <end position="991"/>
    </location>
</feature>
<feature type="repeat" description="TPR" evidence="4">
    <location>
        <begin position="326"/>
        <end position="359"/>
    </location>
</feature>
<proteinExistence type="inferred from homology"/>
<dbReference type="InterPro" id="IPR056836">
    <property type="entry name" value="ARM_TT21_4th"/>
</dbReference>
<accession>A0A7I8VL21</accession>
<dbReference type="Proteomes" id="UP000549394">
    <property type="component" value="Unassembled WGS sequence"/>
</dbReference>
<dbReference type="Pfam" id="PF25058">
    <property type="entry name" value="ARM_TT21"/>
    <property type="match status" value="1"/>
</dbReference>
<dbReference type="GO" id="GO:0030991">
    <property type="term" value="C:intraciliary transport particle A"/>
    <property type="evidence" value="ECO:0007669"/>
    <property type="project" value="TreeGrafter"/>
</dbReference>
<dbReference type="PROSITE" id="PS50005">
    <property type="entry name" value="TPR"/>
    <property type="match status" value="5"/>
</dbReference>
<feature type="repeat" description="TPR" evidence="4">
    <location>
        <begin position="1236"/>
        <end position="1269"/>
    </location>
</feature>
<feature type="domain" description="Tetratricopeptide repeat protein 21A/21B fifth ARM repeats" evidence="8">
    <location>
        <begin position="959"/>
        <end position="1074"/>
    </location>
</feature>
<dbReference type="Pfam" id="PF25064">
    <property type="entry name" value="ARM_TT21_5th"/>
    <property type="match status" value="1"/>
</dbReference>
<evidence type="ECO:0000256" key="4">
    <source>
        <dbReference type="PROSITE-ProRule" id="PRU00339"/>
    </source>
</evidence>
<dbReference type="Pfam" id="PF25062">
    <property type="entry name" value="ARM_TT21_N"/>
    <property type="match status" value="1"/>
</dbReference>
<dbReference type="InterPro" id="IPR019734">
    <property type="entry name" value="TPR_rpt"/>
</dbReference>
<feature type="domain" description="Tetratricopeptide repeat protein 21A/21B N-terminal ARM repeat" evidence="6">
    <location>
        <begin position="12"/>
        <end position="233"/>
    </location>
</feature>
<dbReference type="PANTHER" id="PTHR14699">
    <property type="entry name" value="STI2 PROTEIN-RELATED"/>
    <property type="match status" value="1"/>
</dbReference>
<dbReference type="GO" id="GO:0005929">
    <property type="term" value="C:cilium"/>
    <property type="evidence" value="ECO:0007669"/>
    <property type="project" value="GOC"/>
</dbReference>
<dbReference type="InterPro" id="IPR056835">
    <property type="entry name" value="ARM_TT21_5th"/>
</dbReference>
<evidence type="ECO:0000259" key="7">
    <source>
        <dbReference type="Pfam" id="PF25063"/>
    </source>
</evidence>
<evidence type="ECO:0000259" key="8">
    <source>
        <dbReference type="Pfam" id="PF25064"/>
    </source>
</evidence>
<protein>
    <submittedName>
        <fullName evidence="10">DgyrCDS5817</fullName>
    </submittedName>
</protein>
<dbReference type="InterPro" id="IPR056833">
    <property type="entry name" value="ARM_TT21_N"/>
</dbReference>
<evidence type="ECO:0000313" key="11">
    <source>
        <dbReference type="Proteomes" id="UP000549394"/>
    </source>
</evidence>
<keyword evidence="3 4" id="KW-0802">TPR repeat</keyword>
<evidence type="ECO:0000259" key="9">
    <source>
        <dbReference type="Pfam" id="PF25068"/>
    </source>
</evidence>
<dbReference type="GO" id="GO:0061512">
    <property type="term" value="P:protein localization to cilium"/>
    <property type="evidence" value="ECO:0007669"/>
    <property type="project" value="TreeGrafter"/>
</dbReference>
<dbReference type="SUPFAM" id="SSF48452">
    <property type="entry name" value="TPR-like"/>
    <property type="match status" value="6"/>
</dbReference>
<name>A0A7I8VL21_9ANNE</name>
<dbReference type="InterPro" id="IPR040364">
    <property type="entry name" value="TTC21A/TTC21B"/>
</dbReference>
<dbReference type="Pfam" id="PF25068">
    <property type="entry name" value="ARM_TT21_4th"/>
    <property type="match status" value="1"/>
</dbReference>
<dbReference type="Pfam" id="PF25063">
    <property type="entry name" value="ARM_TT21_C"/>
    <property type="match status" value="1"/>
</dbReference>
<dbReference type="EMBL" id="CAJFCJ010000007">
    <property type="protein sequence ID" value="CAD5116982.1"/>
    <property type="molecule type" value="Genomic_DNA"/>
</dbReference>
<dbReference type="OrthoDB" id="10259630at2759"/>
<evidence type="ECO:0000313" key="10">
    <source>
        <dbReference type="EMBL" id="CAD5116982.1"/>
    </source>
</evidence>